<protein>
    <submittedName>
        <fullName evidence="3">Complex 1 LYR protein</fullName>
    </submittedName>
    <submittedName>
        <fullName evidence="4">Complex 1 family protein</fullName>
    </submittedName>
</protein>
<dbReference type="EMBL" id="KZ155778">
    <property type="protein sequence ID" value="OUS47471.1"/>
    <property type="molecule type" value="Genomic_DNA"/>
</dbReference>
<dbReference type="PANTHER" id="PTHR47484:SF1">
    <property type="entry name" value="COMPLEX 1 PROTEIN CONTAINING PROTEIN, EXPRESSED"/>
    <property type="match status" value="1"/>
</dbReference>
<accession>Q015K9</accession>
<feature type="compositionally biased region" description="Low complexity" evidence="1">
    <location>
        <begin position="1"/>
        <end position="25"/>
    </location>
</feature>
<dbReference type="CDD" id="cd20267">
    <property type="entry name" value="Complex1_LYR_LYRM7"/>
    <property type="match status" value="1"/>
</dbReference>
<accession>A0A1Y5IDB2</accession>
<sequence>MLALARSARAIRPPSSRAIASTSSTRLNEDDKDGGKTIEIIEANLDRKKGEFQKKDETHVRAALLTTRKEALSLYRAVIRASVFFVWRDERGRQWRDVIRESARKEFEAGRRERDPEMVNRMLLMGRDAVDKAVNRFLEKREAIQREEDACSSQGGEPSPS</sequence>
<dbReference type="Pfam" id="PF05347">
    <property type="entry name" value="Complex1_LYR"/>
    <property type="match status" value="1"/>
</dbReference>
<dbReference type="RefSeq" id="XP_003080253.1">
    <property type="nucleotide sequence ID" value="XM_003080205.1"/>
</dbReference>
<dbReference type="InParanoid" id="Q015K9"/>
<dbReference type="GeneID" id="9836906"/>
<feature type="domain" description="Complex 1 LYR protein" evidence="2">
    <location>
        <begin position="69"/>
        <end position="130"/>
    </location>
</feature>
<evidence type="ECO:0000313" key="3">
    <source>
        <dbReference type="EMBL" id="CAL54420.1"/>
    </source>
</evidence>
<evidence type="ECO:0000256" key="1">
    <source>
        <dbReference type="SAM" id="MobiDB-lite"/>
    </source>
</evidence>
<dbReference type="GO" id="GO:0034551">
    <property type="term" value="P:mitochondrial respiratory chain complex III assembly"/>
    <property type="evidence" value="ECO:0007669"/>
    <property type="project" value="InterPro"/>
</dbReference>
<dbReference type="InterPro" id="IPR008011">
    <property type="entry name" value="Complex1_LYR_dom"/>
</dbReference>
<reference evidence="3" key="2">
    <citation type="journal article" date="2014" name="BMC Genomics">
        <title>An improved genome of the model marine alga Ostreococcus tauri unfolds by assessing Illumina de novo assemblies.</title>
        <authorList>
            <person name="Blanc-Mathieu R."/>
            <person name="Verhelst B."/>
            <person name="Derelle E."/>
            <person name="Rombauts S."/>
            <person name="Bouget F.Y."/>
            <person name="Carre I."/>
            <person name="Chateau A."/>
            <person name="Eyre-Walker A."/>
            <person name="Grimsley N."/>
            <person name="Moreau H."/>
            <person name="Piegu B."/>
            <person name="Rivals E."/>
            <person name="Schackwitz W."/>
            <person name="Van de Peer Y."/>
            <person name="Piganeau G."/>
        </authorList>
    </citation>
    <scope>NUCLEOTIDE SEQUENCE</scope>
    <source>
        <strain evidence="3">RCC4221</strain>
    </source>
</reference>
<dbReference type="Proteomes" id="UP000009170">
    <property type="component" value="Unassembled WGS sequence"/>
</dbReference>
<dbReference type="FunCoup" id="Q015K9">
    <property type="interactions" value="84"/>
</dbReference>
<dbReference type="PANTHER" id="PTHR47484">
    <property type="entry name" value="COMPLEX 1 PROTEIN CONTAINING PROTEIN, EXPRESSED"/>
    <property type="match status" value="1"/>
</dbReference>
<reference evidence="4" key="3">
    <citation type="submission" date="2017-04" db="EMBL/GenBank/DDBJ databases">
        <title>Population genomics of picophytoplankton unveils novel chromosome hypervariability.</title>
        <authorList>
            <consortium name="DOE Joint Genome Institute"/>
            <person name="Blanc-Mathieu R."/>
            <person name="Krasovec M."/>
            <person name="Hebrard M."/>
            <person name="Yau S."/>
            <person name="Desgranges E."/>
            <person name="Martin J."/>
            <person name="Schackwitz W."/>
            <person name="Kuo A."/>
            <person name="Salin G."/>
            <person name="Donnadieu C."/>
            <person name="Desdevises Y."/>
            <person name="Sanchez-Ferandin S."/>
            <person name="Moreau H."/>
            <person name="Rivals E."/>
            <person name="Grigoriev I.V."/>
            <person name="Grimsley N."/>
            <person name="Eyre-Walker A."/>
            <person name="Piganeau G."/>
        </authorList>
    </citation>
    <scope>NUCLEOTIDE SEQUENCE [LARGE SCALE GENOMIC DNA]</scope>
    <source>
        <strain evidence="4">RCC 1115</strain>
    </source>
</reference>
<feature type="region of interest" description="Disordered" evidence="1">
    <location>
        <begin position="1"/>
        <end position="33"/>
    </location>
</feature>
<name>Q015K9_OSTTA</name>
<dbReference type="GO" id="GO:0005739">
    <property type="term" value="C:mitochondrion"/>
    <property type="evidence" value="ECO:0007669"/>
    <property type="project" value="GOC"/>
</dbReference>
<dbReference type="KEGG" id="ota:OT_ostta07g01575"/>
<dbReference type="Proteomes" id="UP000195557">
    <property type="component" value="Unassembled WGS sequence"/>
</dbReference>
<evidence type="ECO:0000259" key="2">
    <source>
        <dbReference type="Pfam" id="PF05347"/>
    </source>
</evidence>
<reference evidence="3 5" key="1">
    <citation type="journal article" date="2006" name="Proc. Natl. Acad. Sci. U.S.A.">
        <title>Genome analysis of the smallest free-living eukaryote Ostreococcus tauri unveils many unique features.</title>
        <authorList>
            <person name="Derelle E."/>
            <person name="Ferraz C."/>
            <person name="Rombauts S."/>
            <person name="Rouze P."/>
            <person name="Worden A.Z."/>
            <person name="Robbens S."/>
            <person name="Partensky F."/>
            <person name="Degroeve S."/>
            <person name="Echeynie S."/>
            <person name="Cooke R."/>
            <person name="Saeys Y."/>
            <person name="Wuyts J."/>
            <person name="Jabbari K."/>
            <person name="Bowler C."/>
            <person name="Panaud O."/>
            <person name="Piegu B."/>
            <person name="Ball S.G."/>
            <person name="Ral J.-P."/>
            <person name="Bouget F.-Y."/>
            <person name="Piganeau G."/>
            <person name="De Baets B."/>
            <person name="Picard A."/>
            <person name="Delseny M."/>
            <person name="Demaille J."/>
            <person name="Van de Peer Y."/>
            <person name="Moreau H."/>
        </authorList>
    </citation>
    <scope>NUCLEOTIDE SEQUENCE [LARGE SCALE GENOMIC DNA]</scope>
    <source>
        <strain evidence="3 5">OTTH0595</strain>
    </source>
</reference>
<dbReference type="OrthoDB" id="74240at2759"/>
<evidence type="ECO:0000313" key="5">
    <source>
        <dbReference type="Proteomes" id="UP000009170"/>
    </source>
</evidence>
<keyword evidence="5" id="KW-1185">Reference proteome</keyword>
<dbReference type="InterPro" id="IPR045298">
    <property type="entry name" value="Complex1_LYR_LYRM7"/>
</dbReference>
<evidence type="ECO:0000313" key="4">
    <source>
        <dbReference type="EMBL" id="OUS47471.1"/>
    </source>
</evidence>
<gene>
    <name evidence="4" type="ORF">BE221DRAFT_92876</name>
    <name evidence="3" type="ORF">OT_ostta07g01575</name>
</gene>
<dbReference type="EMBL" id="CAID01000007">
    <property type="protein sequence ID" value="CAL54420.1"/>
    <property type="molecule type" value="Genomic_DNA"/>
</dbReference>
<accession>A0A454XX71</accession>
<dbReference type="AlphaFoldDB" id="Q015K9"/>
<proteinExistence type="predicted"/>
<organism evidence="3 5">
    <name type="scientific">Ostreococcus tauri</name>
    <name type="common">Marine green alga</name>
    <dbReference type="NCBI Taxonomy" id="70448"/>
    <lineage>
        <taxon>Eukaryota</taxon>
        <taxon>Viridiplantae</taxon>
        <taxon>Chlorophyta</taxon>
        <taxon>Mamiellophyceae</taxon>
        <taxon>Mamiellales</taxon>
        <taxon>Bathycoccaceae</taxon>
        <taxon>Ostreococcus</taxon>
    </lineage>
</organism>